<dbReference type="PIRSF" id="PIRSF036893">
    <property type="entry name" value="Lipocalin_ApoD"/>
    <property type="match status" value="1"/>
</dbReference>
<comment type="function">
    <text evidence="2">Involved in the storage or transport of lipids necessary for membrane maintenance under stressful conditions. Displays a binding preference for lysophospholipids.</text>
</comment>
<keyword evidence="2" id="KW-0472">Membrane</keyword>
<evidence type="ECO:0000313" key="5">
    <source>
        <dbReference type="EMBL" id="GAK70700.1"/>
    </source>
</evidence>
<dbReference type="OrthoDB" id="594739at2"/>
<dbReference type="Proteomes" id="UP000028701">
    <property type="component" value="Unassembled WGS sequence"/>
</dbReference>
<dbReference type="SUPFAM" id="SSF50814">
    <property type="entry name" value="Lipocalins"/>
    <property type="match status" value="1"/>
</dbReference>
<reference evidence="5 6" key="1">
    <citation type="submission" date="2014-08" db="EMBL/GenBank/DDBJ databases">
        <title>Whole genome shotgun sequence of Rhizobium rubi NBRC 13261.</title>
        <authorList>
            <person name="Katano-Makiyama Y."/>
            <person name="Hosoyama A."/>
            <person name="Hashimoto M."/>
            <person name="Hosoyama Y."/>
            <person name="Noguchi M."/>
            <person name="Tsuchikane K."/>
            <person name="Uohara A."/>
            <person name="Ohji S."/>
            <person name="Ichikawa N."/>
            <person name="Kimura A."/>
            <person name="Yamazoe A."/>
            <person name="Fujita N."/>
        </authorList>
    </citation>
    <scope>NUCLEOTIDE SEQUENCE [LARGE SCALE GENOMIC DNA]</scope>
    <source>
        <strain evidence="5 6">NBRC 13261</strain>
    </source>
</reference>
<feature type="lipid moiety-binding region" description="S-diacylglycerol cysteine" evidence="3">
    <location>
        <position position="20"/>
    </location>
</feature>
<organism evidence="5 6">
    <name type="scientific">Agrobacterium rubi TR3 = NBRC 13261</name>
    <dbReference type="NCBI Taxonomy" id="1368415"/>
    <lineage>
        <taxon>Bacteria</taxon>
        <taxon>Pseudomonadati</taxon>
        <taxon>Pseudomonadota</taxon>
        <taxon>Alphaproteobacteria</taxon>
        <taxon>Hyphomicrobiales</taxon>
        <taxon>Rhizobiaceae</taxon>
        <taxon>Rhizobium/Agrobacterium group</taxon>
        <taxon>Agrobacterium</taxon>
    </lineage>
</organism>
<sequence>MTSFLRPLAATLAFCGLSACLIEEAKAETPIVRTQMSHYQGKWLEIGRTPMRLTDGCVAGFTVYTKGDAPNQVKVQDGCREGTPQGELKTIEGVGTLMDYKDTNAKLRVRYPLLITFNYWVRYQAPDRSWFISSNPDMTNLWIYARSVPSKSKLAVMVKKAQELGYDTTKLEFPKF</sequence>
<evidence type="ECO:0000313" key="6">
    <source>
        <dbReference type="Proteomes" id="UP000028701"/>
    </source>
</evidence>
<name>A0A081CVK4_9HYPH</name>
<evidence type="ECO:0000256" key="1">
    <source>
        <dbReference type="ARBA" id="ARBA00006889"/>
    </source>
</evidence>
<dbReference type="InterPro" id="IPR012674">
    <property type="entry name" value="Calycin"/>
</dbReference>
<dbReference type="Gene3D" id="2.40.128.20">
    <property type="match status" value="1"/>
</dbReference>
<proteinExistence type="inferred from homology"/>
<comment type="caution">
    <text evidence="5">The sequence shown here is derived from an EMBL/GenBank/DDBJ whole genome shotgun (WGS) entry which is preliminary data.</text>
</comment>
<keyword evidence="3" id="KW-0564">Palmitate</keyword>
<dbReference type="EMBL" id="BBJU01000013">
    <property type="protein sequence ID" value="GAK70700.1"/>
    <property type="molecule type" value="Genomic_DNA"/>
</dbReference>
<feature type="domain" description="Lipocalin/cytosolic fatty-acid binding" evidence="4">
    <location>
        <begin position="36"/>
        <end position="174"/>
    </location>
</feature>
<accession>A0A081CVK4</accession>
<evidence type="ECO:0000256" key="3">
    <source>
        <dbReference type="PIRSR" id="PIRSR036893-52"/>
    </source>
</evidence>
<comment type="subcellular location">
    <subcellularLocation>
        <location evidence="2">Cell outer membrane</location>
    </subcellularLocation>
</comment>
<dbReference type="GO" id="GO:0008289">
    <property type="term" value="F:lipid binding"/>
    <property type="evidence" value="ECO:0007669"/>
    <property type="project" value="UniProtKB-UniRule"/>
</dbReference>
<gene>
    <name evidence="5" type="ORF">RRU01S_13_00380</name>
</gene>
<dbReference type="InterPro" id="IPR047202">
    <property type="entry name" value="Lipocalin_Blc-like_dom"/>
</dbReference>
<dbReference type="InterPro" id="IPR022271">
    <property type="entry name" value="Lipocalin_ApoD"/>
</dbReference>
<keyword evidence="2" id="KW-0446">Lipid-binding</keyword>
<comment type="subunit">
    <text evidence="2">Homodimer.</text>
</comment>
<dbReference type="eggNOG" id="COG3040">
    <property type="taxonomic scope" value="Bacteria"/>
</dbReference>
<evidence type="ECO:0000256" key="2">
    <source>
        <dbReference type="PIRNR" id="PIRNR036893"/>
    </source>
</evidence>
<keyword evidence="2 3" id="KW-0449">Lipoprotein</keyword>
<dbReference type="PROSITE" id="PS51257">
    <property type="entry name" value="PROKAR_LIPOPROTEIN"/>
    <property type="match status" value="1"/>
</dbReference>
<feature type="lipid moiety-binding region" description="N-palmitoyl cysteine" evidence="3">
    <location>
        <position position="20"/>
    </location>
</feature>
<dbReference type="RefSeq" id="WP_065698083.1">
    <property type="nucleotide sequence ID" value="NZ_BBJU01000013.1"/>
</dbReference>
<dbReference type="AlphaFoldDB" id="A0A081CVK4"/>
<protein>
    <recommendedName>
        <fullName evidence="2">Outer membrane lipoprotein Blc</fullName>
    </recommendedName>
</protein>
<dbReference type="InterPro" id="IPR000566">
    <property type="entry name" value="Lipocln_cytosolic_FA-bd_dom"/>
</dbReference>
<evidence type="ECO:0000259" key="4">
    <source>
        <dbReference type="Pfam" id="PF08212"/>
    </source>
</evidence>
<keyword evidence="2" id="KW-0998">Cell outer membrane</keyword>
<comment type="similarity">
    <text evidence="1 2">Belongs to the calycin superfamily. Lipocalin family.</text>
</comment>
<dbReference type="CDD" id="cd19438">
    <property type="entry name" value="lipocalin_Blc-like"/>
    <property type="match status" value="1"/>
</dbReference>
<dbReference type="GO" id="GO:0009279">
    <property type="term" value="C:cell outer membrane"/>
    <property type="evidence" value="ECO:0007669"/>
    <property type="project" value="UniProtKB-SubCell"/>
</dbReference>
<dbReference type="Pfam" id="PF08212">
    <property type="entry name" value="Lipocalin_2"/>
    <property type="match status" value="1"/>
</dbReference>